<dbReference type="OrthoDB" id="10036725at2759"/>
<feature type="coiled-coil region" evidence="1">
    <location>
        <begin position="240"/>
        <end position="309"/>
    </location>
</feature>
<gene>
    <name evidence="3" type="ORF">HOLleu_05266</name>
</gene>
<feature type="region of interest" description="Disordered" evidence="2">
    <location>
        <begin position="189"/>
        <end position="237"/>
    </location>
</feature>
<keyword evidence="1" id="KW-0175">Coiled coil</keyword>
<evidence type="ECO:0000313" key="3">
    <source>
        <dbReference type="EMBL" id="KAJ8046561.1"/>
    </source>
</evidence>
<protein>
    <submittedName>
        <fullName evidence="3">Uncharacterized protein</fullName>
    </submittedName>
</protein>
<organism evidence="3 4">
    <name type="scientific">Holothuria leucospilota</name>
    <name type="common">Black long sea cucumber</name>
    <name type="synonym">Mertensiothuria leucospilota</name>
    <dbReference type="NCBI Taxonomy" id="206669"/>
    <lineage>
        <taxon>Eukaryota</taxon>
        <taxon>Metazoa</taxon>
        <taxon>Echinodermata</taxon>
        <taxon>Eleutherozoa</taxon>
        <taxon>Echinozoa</taxon>
        <taxon>Holothuroidea</taxon>
        <taxon>Aspidochirotacea</taxon>
        <taxon>Aspidochirotida</taxon>
        <taxon>Holothuriidae</taxon>
        <taxon>Holothuria</taxon>
    </lineage>
</organism>
<comment type="caution">
    <text evidence="3">The sequence shown here is derived from an EMBL/GenBank/DDBJ whole genome shotgun (WGS) entry which is preliminary data.</text>
</comment>
<dbReference type="Proteomes" id="UP001152320">
    <property type="component" value="Chromosome 2"/>
</dbReference>
<feature type="compositionally biased region" description="Low complexity" evidence="2">
    <location>
        <begin position="218"/>
        <end position="229"/>
    </location>
</feature>
<evidence type="ECO:0000256" key="1">
    <source>
        <dbReference type="SAM" id="Coils"/>
    </source>
</evidence>
<dbReference type="AlphaFoldDB" id="A0A9Q1HIU8"/>
<evidence type="ECO:0000256" key="2">
    <source>
        <dbReference type="SAM" id="MobiDB-lite"/>
    </source>
</evidence>
<proteinExistence type="predicted"/>
<sequence length="339" mass="38851">MMAETQPLGLNYEKVHLQLKVIQERNAEILRHLAEAQALAVEDDVTLPPQLTQSISKAEDISKKVDETVDSQCCILNQSVQELRRIPTDSESRSSSEENSIQYQLRSQLDRNVILQKEKAELELHLAEKLKAINLSQDKNSELEQELESTKDSLQKLVESYEENATKAEEQLKKLEEDLKKSQEKAKEYNSLLKSNSKESTKKSNKTPSESVSGKNGSRATAAHSTATSLPNPSDIDDRYMSLLEENRRQREEIQRLKAENTYLIKQNKQATTDMDMMQKHVATCTAQRQEMQIRLKRQQEEHQRLAKSLTKQAADWINEKKTIKETESTNRMKKIGAI</sequence>
<accession>A0A9Q1HIU8</accession>
<dbReference type="EMBL" id="JAIZAY010000002">
    <property type="protein sequence ID" value="KAJ8046561.1"/>
    <property type="molecule type" value="Genomic_DNA"/>
</dbReference>
<keyword evidence="4" id="KW-1185">Reference proteome</keyword>
<evidence type="ECO:0000313" key="4">
    <source>
        <dbReference type="Proteomes" id="UP001152320"/>
    </source>
</evidence>
<name>A0A9Q1HIU8_HOLLE</name>
<reference evidence="3" key="1">
    <citation type="submission" date="2021-10" db="EMBL/GenBank/DDBJ databases">
        <title>Tropical sea cucumber genome reveals ecological adaptation and Cuvierian tubules defense mechanism.</title>
        <authorList>
            <person name="Chen T."/>
        </authorList>
    </citation>
    <scope>NUCLEOTIDE SEQUENCE</scope>
    <source>
        <strain evidence="3">Nanhai2018</strain>
        <tissue evidence="3">Muscle</tissue>
    </source>
</reference>